<evidence type="ECO:0000313" key="7">
    <source>
        <dbReference type="Proteomes" id="UP001500653"/>
    </source>
</evidence>
<evidence type="ECO:0000256" key="1">
    <source>
        <dbReference type="ARBA" id="ARBA00009437"/>
    </source>
</evidence>
<comment type="caution">
    <text evidence="6">The sequence shown here is derived from an EMBL/GenBank/DDBJ whole genome shotgun (WGS) entry which is preliminary data.</text>
</comment>
<dbReference type="InterPro" id="IPR000847">
    <property type="entry name" value="LysR_HTH_N"/>
</dbReference>
<dbReference type="EMBL" id="BAAALN010000005">
    <property type="protein sequence ID" value="GAA1232189.1"/>
    <property type="molecule type" value="Genomic_DNA"/>
</dbReference>
<organism evidence="6 7">
    <name type="scientific">Prauserella halophila</name>
    <dbReference type="NCBI Taxonomy" id="185641"/>
    <lineage>
        <taxon>Bacteria</taxon>
        <taxon>Bacillati</taxon>
        <taxon>Actinomycetota</taxon>
        <taxon>Actinomycetes</taxon>
        <taxon>Pseudonocardiales</taxon>
        <taxon>Pseudonocardiaceae</taxon>
        <taxon>Prauserella</taxon>
    </lineage>
</organism>
<dbReference type="PANTHER" id="PTHR30126">
    <property type="entry name" value="HTH-TYPE TRANSCRIPTIONAL REGULATOR"/>
    <property type="match status" value="1"/>
</dbReference>
<reference evidence="7" key="1">
    <citation type="journal article" date="2019" name="Int. J. Syst. Evol. Microbiol.">
        <title>The Global Catalogue of Microorganisms (GCM) 10K type strain sequencing project: providing services to taxonomists for standard genome sequencing and annotation.</title>
        <authorList>
            <consortium name="The Broad Institute Genomics Platform"/>
            <consortium name="The Broad Institute Genome Sequencing Center for Infectious Disease"/>
            <person name="Wu L."/>
            <person name="Ma J."/>
        </authorList>
    </citation>
    <scope>NUCLEOTIDE SEQUENCE [LARGE SCALE GENOMIC DNA]</scope>
    <source>
        <strain evidence="7">JCM 13023</strain>
    </source>
</reference>
<dbReference type="InterPro" id="IPR036388">
    <property type="entry name" value="WH-like_DNA-bd_sf"/>
</dbReference>
<dbReference type="PRINTS" id="PR00039">
    <property type="entry name" value="HTHLYSR"/>
</dbReference>
<dbReference type="Gene3D" id="3.40.190.10">
    <property type="entry name" value="Periplasmic binding protein-like II"/>
    <property type="match status" value="2"/>
</dbReference>
<evidence type="ECO:0000256" key="4">
    <source>
        <dbReference type="ARBA" id="ARBA00023163"/>
    </source>
</evidence>
<dbReference type="Pfam" id="PF00126">
    <property type="entry name" value="HTH_1"/>
    <property type="match status" value="1"/>
</dbReference>
<keyword evidence="2" id="KW-0805">Transcription regulation</keyword>
<accession>A0ABP4GNT4</accession>
<dbReference type="InterPro" id="IPR005119">
    <property type="entry name" value="LysR_subst-bd"/>
</dbReference>
<sequence length="311" mass="33170">MSTLPDVESLRLLVLVGEHGSLTTAAERTGTTQPAASKRISALERRLGLRLLDRSHTGSALTADGRLVCSWADRVIEDVNRLVEGARALRRERSAQLSLAASLTVAEHLLPTWIGDLRRQLPDLHVGLQVLNSTRVCELARHGEIDLGFIESPRRLRELRSQTVARDRLVLVVAPGHPWARRRTPIGAAELAATPLITREIGSGTRDTAEQALLTAGLTPAEPLLELGSTAAVRSSVATGTGPALLSELVLAPELAAGSLREVATTGVELQRTLRAVWHPEATPSGASADLLALAARAGRARRGPSARPRS</sequence>
<dbReference type="PROSITE" id="PS50931">
    <property type="entry name" value="HTH_LYSR"/>
    <property type="match status" value="1"/>
</dbReference>
<evidence type="ECO:0000256" key="2">
    <source>
        <dbReference type="ARBA" id="ARBA00023015"/>
    </source>
</evidence>
<feature type="domain" description="HTH lysR-type" evidence="5">
    <location>
        <begin position="5"/>
        <end position="62"/>
    </location>
</feature>
<keyword evidence="4" id="KW-0804">Transcription</keyword>
<comment type="similarity">
    <text evidence="1">Belongs to the LysR transcriptional regulatory family.</text>
</comment>
<dbReference type="Proteomes" id="UP001500653">
    <property type="component" value="Unassembled WGS sequence"/>
</dbReference>
<keyword evidence="3" id="KW-0238">DNA-binding</keyword>
<gene>
    <name evidence="6" type="ORF">GCM10009676_14120</name>
</gene>
<name>A0ABP4GNT4_9PSEU</name>
<dbReference type="Pfam" id="PF03466">
    <property type="entry name" value="LysR_substrate"/>
    <property type="match status" value="1"/>
</dbReference>
<dbReference type="RefSeq" id="WP_253863804.1">
    <property type="nucleotide sequence ID" value="NZ_BAAALN010000005.1"/>
</dbReference>
<evidence type="ECO:0000313" key="6">
    <source>
        <dbReference type="EMBL" id="GAA1232189.1"/>
    </source>
</evidence>
<keyword evidence="7" id="KW-1185">Reference proteome</keyword>
<dbReference type="InterPro" id="IPR036390">
    <property type="entry name" value="WH_DNA-bd_sf"/>
</dbReference>
<proteinExistence type="inferred from homology"/>
<dbReference type="PANTHER" id="PTHR30126:SF39">
    <property type="entry name" value="HTH-TYPE TRANSCRIPTIONAL REGULATOR CYSL"/>
    <property type="match status" value="1"/>
</dbReference>
<evidence type="ECO:0000256" key="3">
    <source>
        <dbReference type="ARBA" id="ARBA00023125"/>
    </source>
</evidence>
<dbReference type="Gene3D" id="1.10.10.10">
    <property type="entry name" value="Winged helix-like DNA-binding domain superfamily/Winged helix DNA-binding domain"/>
    <property type="match status" value="1"/>
</dbReference>
<protein>
    <submittedName>
        <fullName evidence="6">LysR family transcriptional regulator</fullName>
    </submittedName>
</protein>
<evidence type="ECO:0000259" key="5">
    <source>
        <dbReference type="PROSITE" id="PS50931"/>
    </source>
</evidence>
<dbReference type="SUPFAM" id="SSF46785">
    <property type="entry name" value="Winged helix' DNA-binding domain"/>
    <property type="match status" value="1"/>
</dbReference>
<dbReference type="SUPFAM" id="SSF53850">
    <property type="entry name" value="Periplasmic binding protein-like II"/>
    <property type="match status" value="1"/>
</dbReference>